<dbReference type="InterPro" id="IPR036237">
    <property type="entry name" value="Xyl_isomerase-like_sf"/>
</dbReference>
<dbReference type="RefSeq" id="WP_173642972.1">
    <property type="nucleotide sequence ID" value="NZ_CP088022.1"/>
</dbReference>
<reference evidence="3" key="1">
    <citation type="submission" date="2020-06" db="EMBL/GenBank/DDBJ databases">
        <title>Whole Genome Sequence of Bradyrhizobium sp. Strain 66S1MB.</title>
        <authorList>
            <person name="Bromfield E."/>
            <person name="Cloutier S."/>
        </authorList>
    </citation>
    <scope>NUCLEOTIDE SEQUENCE</scope>
    <source>
        <strain evidence="3">66S1MB</strain>
    </source>
</reference>
<organism evidence="3">
    <name type="scientific">Bradyrhizobium quebecense</name>
    <dbReference type="NCBI Taxonomy" id="2748629"/>
    <lineage>
        <taxon>Bacteria</taxon>
        <taxon>Pseudomonadati</taxon>
        <taxon>Pseudomonadota</taxon>
        <taxon>Alphaproteobacteria</taxon>
        <taxon>Hyphomicrobiales</taxon>
        <taxon>Nitrobacteraceae</taxon>
        <taxon>Bradyrhizobium</taxon>
    </lineage>
</organism>
<feature type="domain" description="Xylose isomerase-like TIM barrel" evidence="1">
    <location>
        <begin position="22"/>
        <end position="267"/>
    </location>
</feature>
<dbReference type="PIRSF" id="PIRSF036778">
    <property type="entry name" value="UCP036778"/>
    <property type="match status" value="1"/>
</dbReference>
<gene>
    <name evidence="3" type="ORF">HU230_32375</name>
    <name evidence="2" type="ORF">J4P68_25435</name>
</gene>
<sequence length="270" mass="29060">MIEPSFAINHILAPSLRQDAFFELCRRVGASGAEIRNDLDGNAILDGTPAEEVKAAAEAAGIRILTINSLQRFNQWNAAREAEAIELADYAQAVGAGAIALVPLNDGSGREGGVRQRNLVAALRALRPILADRGLRGYLEPLGFEICSLRLKSEAVDAVREIDGVDTFRLVHDTFHHHLAGETKLFPEVTGIVHVSGVTDPKLAISGMRDEHRVLVDADDRLGNMAQLRTLLAVGLDMPLSFEPFSPEVQTLADPAGPLSTSIAFVRSSL</sequence>
<dbReference type="Proteomes" id="UP000692816">
    <property type="component" value="Unassembled WGS sequence"/>
</dbReference>
<evidence type="ECO:0000313" key="2">
    <source>
        <dbReference type="EMBL" id="MBO1432676.1"/>
    </source>
</evidence>
<dbReference type="PANTHER" id="PTHR12110:SF48">
    <property type="entry name" value="BLL3656 PROTEIN"/>
    <property type="match status" value="1"/>
</dbReference>
<reference evidence="2" key="2">
    <citation type="journal article" date="2021" name="Int. J. Syst. Evol. Microbiol.">
        <title>Bradyrhizobium septentrionale sp. nov. (sv. septentrionale) and Bradyrhizobium quebecense sp. nov. (sv. septentrionale) associated with legumes native to Canada possess rearranged symbiosis genes and numerous insertion sequences.</title>
        <authorList>
            <person name="Bromfield E.S.P."/>
            <person name="Cloutier S."/>
        </authorList>
    </citation>
    <scope>NUCLEOTIDE SEQUENCE</scope>
    <source>
        <strain evidence="2">12S5</strain>
    </source>
</reference>
<evidence type="ECO:0000313" key="3">
    <source>
        <dbReference type="EMBL" id="NVL10329.1"/>
    </source>
</evidence>
<dbReference type="InterPro" id="IPR050312">
    <property type="entry name" value="IolE/XylAMocC-like"/>
</dbReference>
<dbReference type="EMBL" id="JABWSX010000001">
    <property type="protein sequence ID" value="NVL10329.1"/>
    <property type="molecule type" value="Genomic_DNA"/>
</dbReference>
<dbReference type="InterPro" id="IPR013022">
    <property type="entry name" value="Xyl_isomerase-like_TIM-brl"/>
</dbReference>
<dbReference type="PANTHER" id="PTHR12110">
    <property type="entry name" value="HYDROXYPYRUVATE ISOMERASE"/>
    <property type="match status" value="1"/>
</dbReference>
<evidence type="ECO:0000313" key="4">
    <source>
        <dbReference type="Proteomes" id="UP000692816"/>
    </source>
</evidence>
<evidence type="ECO:0000259" key="1">
    <source>
        <dbReference type="Pfam" id="PF01261"/>
    </source>
</evidence>
<proteinExistence type="predicted"/>
<dbReference type="SUPFAM" id="SSF51658">
    <property type="entry name" value="Xylose isomerase-like"/>
    <property type="match status" value="1"/>
</dbReference>
<dbReference type="Gene3D" id="3.20.20.150">
    <property type="entry name" value="Divalent-metal-dependent TIM barrel enzymes"/>
    <property type="match status" value="1"/>
</dbReference>
<accession>A0A973WSH0</accession>
<name>A0A973WSH0_9BRAD</name>
<comment type="caution">
    <text evidence="3">The sequence shown here is derived from an EMBL/GenBank/DDBJ whole genome shotgun (WGS) entry which is preliminary data.</text>
</comment>
<keyword evidence="4" id="KW-1185">Reference proteome</keyword>
<dbReference type="AlphaFoldDB" id="A0A973WSH0"/>
<dbReference type="InterPro" id="IPR014621">
    <property type="entry name" value="UCP036778_sugar_epimerase"/>
</dbReference>
<protein>
    <submittedName>
        <fullName evidence="3">TIM barrel protein</fullName>
    </submittedName>
</protein>
<dbReference type="EMBL" id="JAGEPA010000001">
    <property type="protein sequence ID" value="MBO1432676.1"/>
    <property type="molecule type" value="Genomic_DNA"/>
</dbReference>
<dbReference type="Pfam" id="PF01261">
    <property type="entry name" value="AP_endonuc_2"/>
    <property type="match status" value="1"/>
</dbReference>